<dbReference type="Pfam" id="PF08163">
    <property type="entry name" value="DNAPKcs_CC3"/>
    <property type="match status" value="1"/>
</dbReference>
<evidence type="ECO:0000256" key="1">
    <source>
        <dbReference type="ARBA" id="ARBA00022679"/>
    </source>
</evidence>
<dbReference type="SUPFAM" id="SSF48371">
    <property type="entry name" value="ARM repeat"/>
    <property type="match status" value="3"/>
</dbReference>
<dbReference type="InterPro" id="IPR000403">
    <property type="entry name" value="PI3/4_kinase_cat_dom"/>
</dbReference>
<accession>A0A226EYA9</accession>
<dbReference type="OrthoDB" id="431717at2759"/>
<keyword evidence="6" id="KW-1185">Reference proteome</keyword>
<dbReference type="Proteomes" id="UP000198287">
    <property type="component" value="Unassembled WGS sequence"/>
</dbReference>
<dbReference type="Gene3D" id="1.25.10.10">
    <property type="entry name" value="Leucine-rich Repeat Variant"/>
    <property type="match status" value="1"/>
</dbReference>
<keyword evidence="1" id="KW-0808">Transferase</keyword>
<organism evidence="5 6">
    <name type="scientific">Folsomia candida</name>
    <name type="common">Springtail</name>
    <dbReference type="NCBI Taxonomy" id="158441"/>
    <lineage>
        <taxon>Eukaryota</taxon>
        <taxon>Metazoa</taxon>
        <taxon>Ecdysozoa</taxon>
        <taxon>Arthropoda</taxon>
        <taxon>Hexapoda</taxon>
        <taxon>Collembola</taxon>
        <taxon>Entomobryomorpha</taxon>
        <taxon>Isotomoidea</taxon>
        <taxon>Isotomidae</taxon>
        <taxon>Proisotominae</taxon>
        <taxon>Folsomia</taxon>
    </lineage>
</organism>
<dbReference type="Gene3D" id="1.10.1070.11">
    <property type="entry name" value="Phosphatidylinositol 3-/4-kinase, catalytic domain"/>
    <property type="match status" value="1"/>
</dbReference>
<proteinExistence type="predicted"/>
<dbReference type="Pfam" id="PF19704">
    <property type="entry name" value="DNAPKcs_CC5"/>
    <property type="match status" value="3"/>
</dbReference>
<dbReference type="Pfam" id="PF20500">
    <property type="entry name" value="DNA-PKcs_N"/>
    <property type="match status" value="1"/>
</dbReference>
<sequence length="3905" mass="446665">MDLELLLKVFDKRQLHSLTSETAFDNAQLILECFRLHIDHNKLDVYLGQIFCEENEGVQNFLKAKLAEKPFNSSKEQFLLLFKFILSNDQKIQGWENLVSPFCKNFMDIGKLYWRNSSEPAKHQQLALDCLIALFEHYGEYMGGFELPTLYWDLLRDSEKSSFQPSVRGKIFHALGCIASLTHNTLFARKDYFQQLYSHIVHTMRGQVESIDTHLEVTILHGCLKAMDKLLQYFSTQIDKTEMEWVQFYKNLVQIVDPKCSIIKDDTQGKITYLKRREFQRVGLELVANNKELLYKELFNNYKQWYFDLLAWSKSSNASDNSVGRKAMLAYLKAVFDYVLKEADVLQSDFLDGFVSFFIETFSQILASEKSRRNETIIAITGIGLLSPLCKNASNARVVADQVFENIAKIIFELNHPVADIYSGSLTLVSNYLETISNLLLYLIEEDKETDPIANSKFLGQINLVEQISVQFLMFYPQLGAYQRKYGHQCFLKIINSLYTKHNQTCIPFIDRTLPVVLSQVIASPTAAELEILTDAWKAINETHSKREAKRPLELKGVSSYLGIWVNMVNAKMEPIPAKLIYDGIISWSLLTIDKLDLTMILGADDDQNSVVGQEEQHPSDIYSSMTAVKPKDFQLLINLIEFLQKFLNSASDETMFSNWVEEFVIKVTDHAIKNPFVSAFYKILATALQVSDKLNYFDPNSFTAGRIKVQEKCSEFMKSILIKMDTFRDDLLISVLELWLSIPDIILVQNEESWCLTLQKIFQTGRLHLPLADKSADALQRWMTLDSIPREIIEDIVVKLFPLWRTYFLAEGSHHLQMPNKSLDSTKFSKKQDEVELIRSTTQDDEILKRVQVKLLKVIGSFAHVIDLGSDHSTDICLEQNYSILKLKIPLGQTTFDIYLDFICPRVIKLSEESANRQVRTTACEFLHTLFLYFLGDSVRSNNTGQQAIHLFVTLFTTIMKLSGDSDFLIRQLFNPLATQSVHWFTKQKNAYSDSILQIIVDGLVSDDSRLKDFSSDCLYEFFKWALKHDTKLLVKDVIQYIMALSSHANVKYRLGSCVAFNSIYRDFREDFELVNCYSIVLMNGFLASLSVLQPNETDSIIAKSTKQSISHLERIITKKKDNFNNKIGDRKNPPWFRGDKIQFRDLADWLVLQLGKPENVYREECGRLLKVIAPIVRGCGSVEAYLVSCAFDEPTIIRTSERCKISIDVEDMNMEELLTFLDSAADCYTFFYDHNCLNFTVFQHPNSRFVTAAMVMFSKFQYCEKVQLETLARISVRLQKLEPALTDFQRNEFQKFLIKISKIMISEENVSSILQILVHSKSTWSQEVRVELKREFSRDKIQQDLLQTKNFLQLQWLRLAIDNNLMDLDASTSSDTQVLLDLFWNNLKRKLFGPSEDDSSLKSSDILELNSDELEELLKICIELGIGCETVLDTALDTQLFRGISKRNVPDILSTRGEFFLKHLVCGMFHPTLIDFVHMSMRVKIEKIGSYIEFLLGAIQGSKSLRQKAGNLLFESIIKIWTQISVNCDKYTVLRILSGLVWLDLKGSRDSIELSHWWCGKDAMGAANIDFSEQGEIIGFMGLFGQSSDSRIVESVINTTKKLIHHNFPASANHQEFISALVKQILGLFQRDPKNLKILELLLATMFKMSTFPDELNFLYKAIAQRLMKLSQAYASDKDAVDTSSFILETIMSAKEYENNRNVFLYCLRPTLVGMRNSAFRLFFKGKIKLLMDTLLDSTKPASSVFHLNVDRIVYNLLSMIPKRNGARLLLAELTAEYQQCQTRAGIPESERKSILKVISSAFLQIKQRKMPITNVYEMQCHSSAYHTLSVILVVSENLPNHRLLMEGLLIHEDKSKRKYLWETFIDCSKDIQDYFPVLFEPTNKAQSNVENIAASSGSTAAENIILSATAAATQSAKARINLASSSLYGENSANNFDFTCSTPLEEASFYHDVLDPNEGEANGFSATKSHTVPVVTIKCAAFADESIEGLVSTIKKLTSLSSEDEQPWMKYLLSVLNGRDHHENIKIFILVALLNCQKEILPYAKIFINPICKVLMSTNWKDPLNYFVKDVLVMLLDWHEVAIPSSSAVVSEHATNLRKEMCEFIVANIVQQDQAYSRNDLLEINLHLLDAVVRLWKIETSELNSCPGFNFVDSQTPKVGILLCKCALRNNVLPREDPLTLLRQFCSLLEYSSKPIYSDAAESLGLILRLLKNGNYQDIDKVSDHVVRKLRKEQSRRPPAFLLILEQIQKNFPQIAGVFHKELLEMLGKKSFDSSGIDIIQILFSSLLVQLENPAENPTAAVRSFIFNLNGRNVFNATCTSPAETILGVRIFEEVFVKFPNAHPIEMFLKMVTWLSILQQDTENTSLQSRYYICISKIYFQPSTLDAANKDLILKVFIDALKHESSEVRNTIEEFWMAVLDDCKNPQDLLVRLLELYGQKQNSLEIILGRILQRCSVAPDFQKTIFDKPLEDCVFHEFNLDRSWRTKQASFLPLFAESISSQPLSTIPQALQASVMRQGHHGVNLLRASLSLCQQQFTQTLGVDSSNKTNMATWSNPLSKSITSLEDEEQTQKQANAHTEKTDNELSQLRKRFYVRPAESAAFFAARQVGQREMKMNVTLDKLKSKQSMKVTRSYRIGEIPDIMIKYADMLTTLIKLGQCDSECARLIVGQIFSNVFNSIMEENNKVHHIFNTILETPKISATLVATIMDISIRNKILVSSNCLANICTQNDLYELGIIMLENHLSIKMFEDLPSSSKRRRVETPGSLEAVNESALLNIACLYYELQEVDVLKNIFVQLSGKSKSNSFYKTLCALNTESIGKVDIAAEQYLELLDDLKKNFGVQDQYVNLIESSYIKCLSQLSEWDKLMDVVGQSIFSPEQNGLHNKYTEKKLLTRAGLMLTLEEQTHANLSNVTEFVQQLEKLDGPPINVEQALLLLGADLNNANRATVLLEQFWQAGITTFTNFSHLSLPQKNEQILQYQLASTLSDMMLWQKDLCEENVVEKTVRLVSKFKKLNGSNISPLFNSGIVTKTRSCFVKKLLYHELLVDDYQCSEKLSLLNFHQHLWMLSLSTRDQLCTVSNKYLDSSRQLGSNVSADDFLEWRKSYAAYLDCFCQSLPLKEWMPMWGSAYKKIRIDSSTCEKINPTSIIEMHSHLLKSLVACTRENKIANASFPIINKSMGIKSNSTIIKVVQTGTKIVFDLVKHPENKENMSPEASLQLYYLMEELLRSFPDTYPSNDDSLTILLESLLRSMSTENDDVTLRFPRLLDLIQKNFQLRTTFSTLWNIIPTWKFLPWLDQIMTTYNGDPEMNQLFLPIVQKIAKKYPDALMLQYNNCIPGYQDHHVDYVKSLKALVFPTILHKAALDEILLKIKEKDVSVLRDSILNFQQVIQDILSQENIYGSIHINFAREIWGHLSQYLTEIGDDFPMAGDDKTEKSLASLKTGIEEARKHEKRIFPDQSGSMKIKQLNEFSPWLASFHHIQMEEVIKFPGLHDKLSKPDVNSHPSIVSFNPTVQIYRSLTFPIRMSVLGNDGKRQSFLTKYGDDLRQDRRIQQLLRVANNFFSNNSQTRERKINIVTYSVIPLTESFGIIEWLDKTLKVSSFILNTKQLEGQMNTAAMSHQGWLEKTSGLKPPAPLHHIYAGAAKNASRQNAEFHFDSLVSTTPNSLFSEHLMERCKSYEQFFKVRQNCIRSYAAMCLVHWLLGIGDRHLQNALLSLETGKVIGIDFGRAFETTNTDQPIPEMIPFRCSPNFQNLMMPYGYKGLFRETMCIVWRCLLQGSDTILFIINTLVNEHNIKWTGVRKEKLPFESVLEKQLVEWLPMQTIKRKLLCENPTNILLKTLENNPWKDITPVYCDIVKNSRADDEGVFTHEQVIDCLLDLATDKNILARLYVGLLSWI</sequence>
<dbReference type="InterPro" id="IPR012582">
    <property type="entry name" value="DNAPKcs_CC3"/>
</dbReference>
<dbReference type="InterPro" id="IPR018936">
    <property type="entry name" value="PI3/4_kinase_CS"/>
</dbReference>
<dbReference type="SUPFAM" id="SSF56112">
    <property type="entry name" value="Protein kinase-like (PK-like)"/>
    <property type="match status" value="1"/>
</dbReference>
<evidence type="ECO:0000259" key="4">
    <source>
        <dbReference type="PROSITE" id="PS50290"/>
    </source>
</evidence>
<dbReference type="InterPro" id="IPR050517">
    <property type="entry name" value="DDR_Repair_Kinase"/>
</dbReference>
<protein>
    <submittedName>
        <fullName evidence="5">DNA-dependent protein kinase catalytic subunit</fullName>
    </submittedName>
</protein>
<dbReference type="InterPro" id="IPR036940">
    <property type="entry name" value="PI3/4_kinase_cat_sf"/>
</dbReference>
<dbReference type="GO" id="GO:0006303">
    <property type="term" value="P:double-strand break repair via nonhomologous end joining"/>
    <property type="evidence" value="ECO:0007669"/>
    <property type="project" value="InterPro"/>
</dbReference>
<dbReference type="GO" id="GO:0005634">
    <property type="term" value="C:nucleus"/>
    <property type="evidence" value="ECO:0007669"/>
    <property type="project" value="InterPro"/>
</dbReference>
<dbReference type="STRING" id="158441.A0A226EYA9"/>
<dbReference type="Pfam" id="PF00454">
    <property type="entry name" value="PI3_PI4_kinase"/>
    <property type="match status" value="1"/>
</dbReference>
<keyword evidence="2 5" id="KW-0418">Kinase</keyword>
<dbReference type="PANTHER" id="PTHR11139:SF68">
    <property type="entry name" value="DNA-DEPENDENT PROTEIN KINASE CATALYTIC SUBUNIT"/>
    <property type="match status" value="1"/>
</dbReference>
<dbReference type="GO" id="GO:0000723">
    <property type="term" value="P:telomere maintenance"/>
    <property type="evidence" value="ECO:0007669"/>
    <property type="project" value="TreeGrafter"/>
</dbReference>
<gene>
    <name evidence="5" type="ORF">Fcan01_02464</name>
</gene>
<dbReference type="GO" id="GO:0004674">
    <property type="term" value="F:protein serine/threonine kinase activity"/>
    <property type="evidence" value="ECO:0007669"/>
    <property type="project" value="TreeGrafter"/>
</dbReference>
<dbReference type="PROSITE" id="PS50290">
    <property type="entry name" value="PI3_4_KINASE_3"/>
    <property type="match status" value="1"/>
</dbReference>
<evidence type="ECO:0000313" key="6">
    <source>
        <dbReference type="Proteomes" id="UP000198287"/>
    </source>
</evidence>
<dbReference type="PANTHER" id="PTHR11139">
    <property type="entry name" value="ATAXIA TELANGIECTASIA MUTATED ATM -RELATED"/>
    <property type="match status" value="1"/>
</dbReference>
<dbReference type="InterPro" id="IPR011989">
    <property type="entry name" value="ARM-like"/>
</dbReference>
<evidence type="ECO:0000256" key="2">
    <source>
        <dbReference type="ARBA" id="ARBA00022777"/>
    </source>
</evidence>
<feature type="domain" description="PI3K/PI4K catalytic" evidence="4">
    <location>
        <begin position="3515"/>
        <end position="3847"/>
    </location>
</feature>
<name>A0A226EYA9_FOLCA</name>
<dbReference type="SMART" id="SM01344">
    <property type="entry name" value="NUC194"/>
    <property type="match status" value="1"/>
</dbReference>
<dbReference type="SMART" id="SM00146">
    <property type="entry name" value="PI3Kc"/>
    <property type="match status" value="1"/>
</dbReference>
<reference evidence="5 6" key="1">
    <citation type="submission" date="2015-12" db="EMBL/GenBank/DDBJ databases">
        <title>The genome of Folsomia candida.</title>
        <authorList>
            <person name="Faddeeva A."/>
            <person name="Derks M.F."/>
            <person name="Anvar Y."/>
            <person name="Smit S."/>
            <person name="Van Straalen N."/>
            <person name="Roelofs D."/>
        </authorList>
    </citation>
    <scope>NUCLEOTIDE SEQUENCE [LARGE SCALE GENOMIC DNA]</scope>
    <source>
        <strain evidence="5 6">VU population</strain>
        <tissue evidence="5">Whole body</tissue>
    </source>
</reference>
<dbReference type="InterPro" id="IPR046803">
    <property type="entry name" value="DNAPKcs_CC1-2"/>
</dbReference>
<dbReference type="EMBL" id="LNIX01000001">
    <property type="protein sequence ID" value="OXA62602.1"/>
    <property type="molecule type" value="Genomic_DNA"/>
</dbReference>
<keyword evidence="3" id="KW-0227">DNA damage</keyword>
<dbReference type="InterPro" id="IPR046804">
    <property type="entry name" value="DNA-PKcs_N"/>
</dbReference>
<comment type="caution">
    <text evidence="5">The sequence shown here is derived from an EMBL/GenBank/DDBJ whole genome shotgun (WGS) entry which is preliminary data.</text>
</comment>
<dbReference type="InterPro" id="IPR016024">
    <property type="entry name" value="ARM-type_fold"/>
</dbReference>
<evidence type="ECO:0000256" key="3">
    <source>
        <dbReference type="ARBA" id="ARBA00023204"/>
    </source>
</evidence>
<evidence type="ECO:0000313" key="5">
    <source>
        <dbReference type="EMBL" id="OXA62602.1"/>
    </source>
</evidence>
<dbReference type="PROSITE" id="PS00916">
    <property type="entry name" value="PI3_4_KINASE_2"/>
    <property type="match status" value="1"/>
</dbReference>
<dbReference type="Gene3D" id="3.30.1010.10">
    <property type="entry name" value="Phosphatidylinositol 3-kinase Catalytic Subunit, Chain A, domain 4"/>
    <property type="match status" value="1"/>
</dbReference>
<dbReference type="InterPro" id="IPR011009">
    <property type="entry name" value="Kinase-like_dom_sf"/>
</dbReference>
<dbReference type="Pfam" id="PF20502">
    <property type="entry name" value="DNAPKcs_CC1-2"/>
    <property type="match status" value="1"/>
</dbReference>
<keyword evidence="3" id="KW-0234">DNA repair</keyword>
<dbReference type="OMA" id="PSPMCRE"/>
<dbReference type="InterPro" id="IPR045581">
    <property type="entry name" value="DNAPKcs_CC5"/>
</dbReference>